<dbReference type="PANTHER" id="PTHR23138:SF87">
    <property type="entry name" value="E3 SUMO-PROTEIN LIGASE RANBP2"/>
    <property type="match status" value="1"/>
</dbReference>
<evidence type="ECO:0000256" key="5">
    <source>
        <dbReference type="ARBA" id="ARBA00061276"/>
    </source>
</evidence>
<dbReference type="GO" id="GO:0005096">
    <property type="term" value="F:GTPase activator activity"/>
    <property type="evidence" value="ECO:0007669"/>
    <property type="project" value="UniProtKB-KW"/>
</dbReference>
<keyword evidence="12" id="KW-0496">Mitochondrion</keyword>
<feature type="domain" description="RanBD1" evidence="10">
    <location>
        <begin position="7"/>
        <end position="145"/>
    </location>
</feature>
<dbReference type="PROSITE" id="PS50196">
    <property type="entry name" value="RANBD1"/>
    <property type="match status" value="1"/>
</dbReference>
<evidence type="ECO:0000313" key="13">
    <source>
        <dbReference type="Proteomes" id="UP000039324"/>
    </source>
</evidence>
<dbReference type="InterPro" id="IPR045255">
    <property type="entry name" value="RanBP1-like"/>
</dbReference>
<keyword evidence="13" id="KW-1185">Reference proteome</keyword>
<evidence type="ECO:0000256" key="6">
    <source>
        <dbReference type="ARBA" id="ARBA00066150"/>
    </source>
</evidence>
<dbReference type="GO" id="GO:0005643">
    <property type="term" value="C:nuclear pore"/>
    <property type="evidence" value="ECO:0007669"/>
    <property type="project" value="TreeGrafter"/>
</dbReference>
<dbReference type="OrthoDB" id="2357150at2759"/>
<evidence type="ECO:0000256" key="1">
    <source>
        <dbReference type="ARBA" id="ARBA00022468"/>
    </source>
</evidence>
<dbReference type="Gene3D" id="2.30.29.30">
    <property type="entry name" value="Pleckstrin-homology domain (PH domain)/Phosphotyrosine-binding domain (PTB)"/>
    <property type="match status" value="1"/>
</dbReference>
<dbReference type="SUPFAM" id="SSF50729">
    <property type="entry name" value="PH domain-like"/>
    <property type="match status" value="1"/>
</dbReference>
<evidence type="ECO:0000259" key="10">
    <source>
        <dbReference type="PROSITE" id="PS50196"/>
    </source>
</evidence>
<dbReference type="GO" id="GO:0005737">
    <property type="term" value="C:cytoplasm"/>
    <property type="evidence" value="ECO:0007669"/>
    <property type="project" value="TreeGrafter"/>
</dbReference>
<feature type="compositionally biased region" description="Low complexity" evidence="9">
    <location>
        <begin position="164"/>
        <end position="188"/>
    </location>
</feature>
<dbReference type="Pfam" id="PF00638">
    <property type="entry name" value="Ran_BP1"/>
    <property type="match status" value="1"/>
</dbReference>
<evidence type="ECO:0000256" key="4">
    <source>
        <dbReference type="ARBA" id="ARBA00056716"/>
    </source>
</evidence>
<evidence type="ECO:0000313" key="14">
    <source>
        <dbReference type="Proteomes" id="UP000290189"/>
    </source>
</evidence>
<dbReference type="PANTHER" id="PTHR23138">
    <property type="entry name" value="RAN BINDING PROTEIN"/>
    <property type="match status" value="1"/>
</dbReference>
<name>A0A0G4J8J4_PLABS</name>
<feature type="compositionally biased region" description="Basic and acidic residues" evidence="9">
    <location>
        <begin position="136"/>
        <end position="157"/>
    </location>
</feature>
<proteinExistence type="inferred from homology"/>
<evidence type="ECO:0000256" key="2">
    <source>
        <dbReference type="ARBA" id="ARBA00022553"/>
    </source>
</evidence>
<dbReference type="EMBL" id="OVEO01000012">
    <property type="protein sequence ID" value="SPQ99618.1"/>
    <property type="molecule type" value="Genomic_DNA"/>
</dbReference>
<dbReference type="STRING" id="37360.A0A0G4J8J4"/>
<organism evidence="11 13">
    <name type="scientific">Plasmodiophora brassicae</name>
    <name type="common">Clubroot disease agent</name>
    <dbReference type="NCBI Taxonomy" id="37360"/>
    <lineage>
        <taxon>Eukaryota</taxon>
        <taxon>Sar</taxon>
        <taxon>Rhizaria</taxon>
        <taxon>Endomyxa</taxon>
        <taxon>Phytomyxea</taxon>
        <taxon>Plasmodiophorida</taxon>
        <taxon>Plasmodiophoridae</taxon>
        <taxon>Plasmodiophora</taxon>
    </lineage>
</organism>
<protein>
    <recommendedName>
        <fullName evidence="7">Ran-specific GTPase-activating protein</fullName>
    </recommendedName>
    <alternativeName>
        <fullName evidence="8">Ran-binding protein 1</fullName>
    </alternativeName>
</protein>
<comment type="subunit">
    <text evidence="6">Interacts with RAN (via C-terminus of GTP-bound form) but not with GDP-bound RAN. Identified in a complex composed of RAN, RANGAP1 and RANBP1. Identified in a complex that contains TNPO1, RAN and RANBP1. Identified in a complex that contains CSE1L, KPNA2, RAN and RANBP1. Identified in a complex with nucleotide-free RAN and RCC1.</text>
</comment>
<feature type="compositionally biased region" description="Basic and acidic residues" evidence="9">
    <location>
        <begin position="189"/>
        <end position="200"/>
    </location>
</feature>
<dbReference type="EMBL" id="CDSF01000155">
    <property type="protein sequence ID" value="CEP03649.1"/>
    <property type="molecule type" value="Genomic_DNA"/>
</dbReference>
<dbReference type="InterPro" id="IPR000156">
    <property type="entry name" value="Ran_bind_dom"/>
</dbReference>
<evidence type="ECO:0000256" key="3">
    <source>
        <dbReference type="ARBA" id="ARBA00022990"/>
    </source>
</evidence>
<dbReference type="FunFam" id="2.30.29.30:FF:000824">
    <property type="entry name" value="Ran-specific GTPase-activating protein"/>
    <property type="match status" value="1"/>
</dbReference>
<dbReference type="OMA" id="NFKDSFM"/>
<evidence type="ECO:0000256" key="8">
    <source>
        <dbReference type="ARBA" id="ARBA00081162"/>
    </source>
</evidence>
<accession>A0A0G4J8J4</accession>
<dbReference type="AlphaFoldDB" id="A0A0G4J8J4"/>
<keyword evidence="1" id="KW-0343">GTPase activation</keyword>
<evidence type="ECO:0000256" key="9">
    <source>
        <dbReference type="SAM" id="MobiDB-lite"/>
    </source>
</evidence>
<comment type="function">
    <text evidence="4">Plays a role in RAN-dependent nucleocytoplasmic transport. Alleviates the TNPO1-dependent inhibition of RAN GTPase activity and mediates the dissociation of RAN from proteins involved in transport into the nucleus. Induces a conformation change in the complex formed by XPO1 and RAN that triggers the release of the nuclear export signal of cargo proteins. Promotes the disassembly of the complex formed by RAN and importin beta. Promotes dissociation of RAN from a complex with KPNA2 and CSE1L. Required for normal mitotic spindle assembly and normal progress through mitosis via its effect on RAN. Does not increase the RAN GTPase activity by itself, but increases GTP hydrolysis mediated by RANGAP1. Inhibits RCC1-dependent exchange of RAN-bound GDP by GTP.</text>
</comment>
<reference evidence="11 13" key="1">
    <citation type="submission" date="2015-02" db="EMBL/GenBank/DDBJ databases">
        <authorList>
            <person name="Chooi Y.-H."/>
        </authorList>
    </citation>
    <scope>NUCLEOTIDE SEQUENCE [LARGE SCALE GENOMIC DNA]</scope>
    <source>
        <strain evidence="11">E3</strain>
    </source>
</reference>
<evidence type="ECO:0000313" key="11">
    <source>
        <dbReference type="EMBL" id="CEP03649.1"/>
    </source>
</evidence>
<dbReference type="Proteomes" id="UP000290189">
    <property type="component" value="Unassembled WGS sequence"/>
</dbReference>
<reference evidence="12 14" key="2">
    <citation type="submission" date="2018-03" db="EMBL/GenBank/DDBJ databases">
        <authorList>
            <person name="Fogelqvist J."/>
        </authorList>
    </citation>
    <scope>NUCLEOTIDE SEQUENCE [LARGE SCALE GENOMIC DNA]</scope>
</reference>
<keyword evidence="3" id="KW-0007">Acetylation</keyword>
<evidence type="ECO:0000256" key="7">
    <source>
        <dbReference type="ARBA" id="ARBA00067380"/>
    </source>
</evidence>
<gene>
    <name evidence="11" type="ORF">PBRA_003256</name>
    <name evidence="12" type="ORF">PLBR_LOCUS6833</name>
</gene>
<dbReference type="Proteomes" id="UP000039324">
    <property type="component" value="Unassembled WGS sequence"/>
</dbReference>
<evidence type="ECO:0000313" key="12">
    <source>
        <dbReference type="EMBL" id="SPQ99618.1"/>
    </source>
</evidence>
<comment type="similarity">
    <text evidence="5">Belongs to the RANBP1 family.</text>
</comment>
<dbReference type="InterPro" id="IPR011993">
    <property type="entry name" value="PH-like_dom_sf"/>
</dbReference>
<geneLocation type="mitochondrion" evidence="12"/>
<keyword evidence="2" id="KW-0597">Phosphoprotein</keyword>
<dbReference type="SMART" id="SM00160">
    <property type="entry name" value="RanBD"/>
    <property type="match status" value="1"/>
</dbReference>
<sequence>MADVDDSYVPLVTLTEEVAVDTGEQNETELYKERAKLYRFSKELNIWNERGTGDARLLQAKAGDKVIRFVMRQEKTLKVVANHVVPPDVKLESNLGSDRSWVWVSKDFSDPDDTNAYTFAIKFRTVEAAEEFKSKFESAQENNKKVVDAAKPSKDGDDERESTEAAAETPAAKPSAPEADEPAASSETPADKEKPAAASS</sequence>
<feature type="region of interest" description="Disordered" evidence="9">
    <location>
        <begin position="136"/>
        <end position="200"/>
    </location>
</feature>